<dbReference type="EMBL" id="BOOK01000066">
    <property type="protein sequence ID" value="GII05325.1"/>
    <property type="molecule type" value="Genomic_DNA"/>
</dbReference>
<keyword evidence="1" id="KW-0547">Nucleotide-binding</keyword>
<keyword evidence="1" id="KW-0067">ATP-binding</keyword>
<gene>
    <name evidence="3" type="ORF">Pta02_73330</name>
</gene>
<dbReference type="SUPFAM" id="SSF56059">
    <property type="entry name" value="Glutathione synthetase ATP-binding domain-like"/>
    <property type="match status" value="1"/>
</dbReference>
<protein>
    <recommendedName>
        <fullName evidence="2">ATP-grasp domain-containing protein</fullName>
    </recommendedName>
</protein>
<name>A0A8J3T6Y8_9ACTN</name>
<sequence length="217" mass="22832">MGGRVDGRVQGGEQAGEIRIPYVLRMTGKAPGCLAGHKRSVQLPAVREHLGRLGRELGWHGALSADVILGSDGPVFIDLNPRLVEPMNALLSGVDLLTPMLDLARGRTPAPQPPGKPGVASHQLLLAVLGAAQHSGRRRAVLGELAAAAVRRRGYAGSREEPMAGVDARSMLLFALAAGATLARPALWRWFASGSVAAYALSPHGWRRIVQHAPAAP</sequence>
<dbReference type="InterPro" id="IPR011761">
    <property type="entry name" value="ATP-grasp"/>
</dbReference>
<comment type="caution">
    <text evidence="3">The sequence shown here is derived from an EMBL/GenBank/DDBJ whole genome shotgun (WGS) entry which is preliminary data.</text>
</comment>
<organism evidence="3 4">
    <name type="scientific">Planobispora takensis</name>
    <dbReference type="NCBI Taxonomy" id="1367882"/>
    <lineage>
        <taxon>Bacteria</taxon>
        <taxon>Bacillati</taxon>
        <taxon>Actinomycetota</taxon>
        <taxon>Actinomycetes</taxon>
        <taxon>Streptosporangiales</taxon>
        <taxon>Streptosporangiaceae</taxon>
        <taxon>Planobispora</taxon>
    </lineage>
</organism>
<dbReference type="Proteomes" id="UP000634476">
    <property type="component" value="Unassembled WGS sequence"/>
</dbReference>
<accession>A0A8J3T6Y8</accession>
<evidence type="ECO:0000313" key="3">
    <source>
        <dbReference type="EMBL" id="GII05325.1"/>
    </source>
</evidence>
<evidence type="ECO:0000259" key="2">
    <source>
        <dbReference type="PROSITE" id="PS50975"/>
    </source>
</evidence>
<dbReference type="GO" id="GO:0005524">
    <property type="term" value="F:ATP binding"/>
    <property type="evidence" value="ECO:0007669"/>
    <property type="project" value="UniProtKB-UniRule"/>
</dbReference>
<dbReference type="PROSITE" id="PS50975">
    <property type="entry name" value="ATP_GRASP"/>
    <property type="match status" value="1"/>
</dbReference>
<dbReference type="Gene3D" id="3.30.470.20">
    <property type="entry name" value="ATP-grasp fold, B domain"/>
    <property type="match status" value="1"/>
</dbReference>
<evidence type="ECO:0000256" key="1">
    <source>
        <dbReference type="PROSITE-ProRule" id="PRU00409"/>
    </source>
</evidence>
<dbReference type="AlphaFoldDB" id="A0A8J3T6Y8"/>
<dbReference type="GO" id="GO:0046872">
    <property type="term" value="F:metal ion binding"/>
    <property type="evidence" value="ECO:0007669"/>
    <property type="project" value="InterPro"/>
</dbReference>
<evidence type="ECO:0000313" key="4">
    <source>
        <dbReference type="Proteomes" id="UP000634476"/>
    </source>
</evidence>
<feature type="domain" description="ATP-grasp" evidence="2">
    <location>
        <begin position="52"/>
        <end position="105"/>
    </location>
</feature>
<keyword evidence="4" id="KW-1185">Reference proteome</keyword>
<reference evidence="3" key="1">
    <citation type="submission" date="2021-01" db="EMBL/GenBank/DDBJ databases">
        <title>Whole genome shotgun sequence of Planobispora takensis NBRC 109077.</title>
        <authorList>
            <person name="Komaki H."/>
            <person name="Tamura T."/>
        </authorList>
    </citation>
    <scope>NUCLEOTIDE SEQUENCE</scope>
    <source>
        <strain evidence="3">NBRC 109077</strain>
    </source>
</reference>
<proteinExistence type="predicted"/>